<evidence type="ECO:0000313" key="1">
    <source>
        <dbReference type="EMBL" id="KAF2112050.1"/>
    </source>
</evidence>
<reference evidence="1" key="1">
    <citation type="journal article" date="2020" name="Stud. Mycol.">
        <title>101 Dothideomycetes genomes: a test case for predicting lifestyles and emergence of pathogens.</title>
        <authorList>
            <person name="Haridas S."/>
            <person name="Albert R."/>
            <person name="Binder M."/>
            <person name="Bloem J."/>
            <person name="Labutti K."/>
            <person name="Salamov A."/>
            <person name="Andreopoulos B."/>
            <person name="Baker S."/>
            <person name="Barry K."/>
            <person name="Bills G."/>
            <person name="Bluhm B."/>
            <person name="Cannon C."/>
            <person name="Castanera R."/>
            <person name="Culley D."/>
            <person name="Daum C."/>
            <person name="Ezra D."/>
            <person name="Gonzalez J."/>
            <person name="Henrissat B."/>
            <person name="Kuo A."/>
            <person name="Liang C."/>
            <person name="Lipzen A."/>
            <person name="Lutzoni F."/>
            <person name="Magnuson J."/>
            <person name="Mondo S."/>
            <person name="Nolan M."/>
            <person name="Ohm R."/>
            <person name="Pangilinan J."/>
            <person name="Park H.-J."/>
            <person name="Ramirez L."/>
            <person name="Alfaro M."/>
            <person name="Sun H."/>
            <person name="Tritt A."/>
            <person name="Yoshinaga Y."/>
            <person name="Zwiers L.-H."/>
            <person name="Turgeon B."/>
            <person name="Goodwin S."/>
            <person name="Spatafora J."/>
            <person name="Crous P."/>
            <person name="Grigoriev I."/>
        </authorList>
    </citation>
    <scope>NUCLEOTIDE SEQUENCE</scope>
    <source>
        <strain evidence="1">CBS 627.86</strain>
    </source>
</reference>
<gene>
    <name evidence="1" type="ORF">BDV96DRAFT_649413</name>
</gene>
<sequence length="256" mass="28537">MAGPIKFPILPNLHDFFESSIVEDIFFEQEGLFDKLDDALPDCAGSGLKSIALCGPAGVGKTRHVREYVNKRGQRFDAVLRISLKPLPPPFNDPDDPCKRSTNFSDSYLKASGELHLGVNINSNEGEDKGPFELGKPLPDALVQWLKCPKKTSDDEQSEMAKWLVIFEDVVDPDHLRPLLPILCDGCVLVTTQNPQVRDLKCLSAPGINVGPLPIKKGVEYLKKHVYERLVEEKGTGFPSEAKTQYQKILQRIQQD</sequence>
<protein>
    <recommendedName>
        <fullName evidence="3">AAA+ ATPase domain-containing protein</fullName>
    </recommendedName>
</protein>
<evidence type="ECO:0008006" key="3">
    <source>
        <dbReference type="Google" id="ProtNLM"/>
    </source>
</evidence>
<evidence type="ECO:0000313" key="2">
    <source>
        <dbReference type="Proteomes" id="UP000799770"/>
    </source>
</evidence>
<name>A0A6A5YY68_9PLEO</name>
<proteinExistence type="predicted"/>
<dbReference type="OrthoDB" id="6161812at2759"/>
<organism evidence="1 2">
    <name type="scientific">Lophiotrema nucula</name>
    <dbReference type="NCBI Taxonomy" id="690887"/>
    <lineage>
        <taxon>Eukaryota</taxon>
        <taxon>Fungi</taxon>
        <taxon>Dikarya</taxon>
        <taxon>Ascomycota</taxon>
        <taxon>Pezizomycotina</taxon>
        <taxon>Dothideomycetes</taxon>
        <taxon>Pleosporomycetidae</taxon>
        <taxon>Pleosporales</taxon>
        <taxon>Lophiotremataceae</taxon>
        <taxon>Lophiotrema</taxon>
    </lineage>
</organism>
<dbReference type="Gene3D" id="3.40.50.300">
    <property type="entry name" value="P-loop containing nucleotide triphosphate hydrolases"/>
    <property type="match status" value="1"/>
</dbReference>
<dbReference type="SUPFAM" id="SSF52540">
    <property type="entry name" value="P-loop containing nucleoside triphosphate hydrolases"/>
    <property type="match status" value="1"/>
</dbReference>
<dbReference type="InterPro" id="IPR027417">
    <property type="entry name" value="P-loop_NTPase"/>
</dbReference>
<accession>A0A6A5YY68</accession>
<dbReference type="EMBL" id="ML977332">
    <property type="protein sequence ID" value="KAF2112050.1"/>
    <property type="molecule type" value="Genomic_DNA"/>
</dbReference>
<dbReference type="AlphaFoldDB" id="A0A6A5YY68"/>
<dbReference type="Proteomes" id="UP000799770">
    <property type="component" value="Unassembled WGS sequence"/>
</dbReference>
<keyword evidence="2" id="KW-1185">Reference proteome</keyword>